<dbReference type="Gene3D" id="3.40.50.200">
    <property type="entry name" value="Peptidase S8/S53 domain"/>
    <property type="match status" value="1"/>
</dbReference>
<dbReference type="EMBL" id="MFIW01000056">
    <property type="protein sequence ID" value="OGF97762.1"/>
    <property type="molecule type" value="Genomic_DNA"/>
</dbReference>
<dbReference type="InterPro" id="IPR015500">
    <property type="entry name" value="Peptidase_S8_subtilisin-rel"/>
</dbReference>
<evidence type="ECO:0000313" key="8">
    <source>
        <dbReference type="Proteomes" id="UP000179034"/>
    </source>
</evidence>
<dbReference type="GO" id="GO:0006508">
    <property type="term" value="P:proteolysis"/>
    <property type="evidence" value="ECO:0007669"/>
    <property type="project" value="UniProtKB-KW"/>
</dbReference>
<evidence type="ECO:0000256" key="2">
    <source>
        <dbReference type="ARBA" id="ARBA00022670"/>
    </source>
</evidence>
<dbReference type="InterPro" id="IPR050131">
    <property type="entry name" value="Peptidase_S8_subtilisin-like"/>
</dbReference>
<protein>
    <recommendedName>
        <fullName evidence="6">Peptidase S8/S53 domain-containing protein</fullName>
    </recommendedName>
</protein>
<feature type="active site" description="Charge relay system" evidence="5">
    <location>
        <position position="74"/>
    </location>
</feature>
<keyword evidence="2 5" id="KW-0645">Protease</keyword>
<dbReference type="Proteomes" id="UP000179034">
    <property type="component" value="Unassembled WGS sequence"/>
</dbReference>
<dbReference type="InterPro" id="IPR000209">
    <property type="entry name" value="Peptidase_S8/S53_dom"/>
</dbReference>
<comment type="similarity">
    <text evidence="1 5">Belongs to the peptidase S8 family.</text>
</comment>
<evidence type="ECO:0000259" key="6">
    <source>
        <dbReference type="Pfam" id="PF00082"/>
    </source>
</evidence>
<dbReference type="SUPFAM" id="SSF52743">
    <property type="entry name" value="Subtilisin-like"/>
    <property type="match status" value="1"/>
</dbReference>
<feature type="domain" description="Peptidase S8/S53" evidence="6">
    <location>
        <begin position="26"/>
        <end position="236"/>
    </location>
</feature>
<proteinExistence type="inferred from homology"/>
<evidence type="ECO:0000256" key="4">
    <source>
        <dbReference type="ARBA" id="ARBA00022825"/>
    </source>
</evidence>
<gene>
    <name evidence="7" type="ORF">A2Z06_02155</name>
</gene>
<dbReference type="PROSITE" id="PS51892">
    <property type="entry name" value="SUBTILASE"/>
    <property type="match status" value="1"/>
</dbReference>
<dbReference type="PRINTS" id="PR00723">
    <property type="entry name" value="SUBTILISIN"/>
</dbReference>
<keyword evidence="4 5" id="KW-0720">Serine protease</keyword>
<accession>A0A1F5YCH0</accession>
<reference evidence="7 8" key="1">
    <citation type="journal article" date="2016" name="Nat. Commun.">
        <title>Thousands of microbial genomes shed light on interconnected biogeochemical processes in an aquifer system.</title>
        <authorList>
            <person name="Anantharaman K."/>
            <person name="Brown C.T."/>
            <person name="Hug L.A."/>
            <person name="Sharon I."/>
            <person name="Castelle C.J."/>
            <person name="Probst A.J."/>
            <person name="Thomas B.C."/>
            <person name="Singh A."/>
            <person name="Wilkins M.J."/>
            <person name="Karaoz U."/>
            <person name="Brodie E.L."/>
            <person name="Williams K.H."/>
            <person name="Hubbard S.S."/>
            <person name="Banfield J.F."/>
        </authorList>
    </citation>
    <scope>NUCLEOTIDE SEQUENCE [LARGE SCALE GENOMIC DNA]</scope>
</reference>
<dbReference type="PANTHER" id="PTHR43806:SF11">
    <property type="entry name" value="CEREVISIN-RELATED"/>
    <property type="match status" value="1"/>
</dbReference>
<dbReference type="PANTHER" id="PTHR43806">
    <property type="entry name" value="PEPTIDASE S8"/>
    <property type="match status" value="1"/>
</dbReference>
<dbReference type="InterPro" id="IPR036852">
    <property type="entry name" value="Peptidase_S8/S53_dom_sf"/>
</dbReference>
<evidence type="ECO:0000256" key="5">
    <source>
        <dbReference type="PROSITE-ProRule" id="PRU01240"/>
    </source>
</evidence>
<dbReference type="AlphaFoldDB" id="A0A1F5YCH0"/>
<feature type="active site" description="Charge relay system" evidence="5">
    <location>
        <position position="35"/>
    </location>
</feature>
<evidence type="ECO:0000256" key="1">
    <source>
        <dbReference type="ARBA" id="ARBA00011073"/>
    </source>
</evidence>
<organism evidence="7 8">
    <name type="scientific">Candidatus Glassbacteria bacterium RBG_16_58_8</name>
    <dbReference type="NCBI Taxonomy" id="1817866"/>
    <lineage>
        <taxon>Bacteria</taxon>
        <taxon>Candidatus Glassiibacteriota</taxon>
    </lineage>
</organism>
<dbReference type="Pfam" id="PF00082">
    <property type="entry name" value="Peptidase_S8"/>
    <property type="match status" value="1"/>
</dbReference>
<dbReference type="GO" id="GO:0004252">
    <property type="term" value="F:serine-type endopeptidase activity"/>
    <property type="evidence" value="ECO:0007669"/>
    <property type="project" value="UniProtKB-UniRule"/>
</dbReference>
<evidence type="ECO:0000313" key="7">
    <source>
        <dbReference type="EMBL" id="OGF97762.1"/>
    </source>
</evidence>
<name>A0A1F5YCH0_9BACT</name>
<feature type="active site" description="Charge relay system" evidence="5">
    <location>
        <position position="215"/>
    </location>
</feature>
<comment type="caution">
    <text evidence="7">The sequence shown here is derived from an EMBL/GenBank/DDBJ whole genome shotgun (WGS) entry which is preliminary data.</text>
</comment>
<keyword evidence="3 5" id="KW-0378">Hydrolase</keyword>
<sequence length="252" mass="26445">MNEELLNELRIPLPMIRSLGVAGCTGRGICVAVVDSGVQDGHPHVGRVDHGVRIDMEESGSVRVILDRSDAVGHGTACAGVIRALAPACALASVRILDASLVASSEALVSAIVWATDEGGADVINLSLGTRNREIVPRLEDACRRARKKGAIIVAAAGNDRELDYPAGFPDVIGVTSSSNGRFSVSPASPPIFYAPPYPRPIPGRAVEDNFKGPSFATARITGLIALMAEAHDGIDSVSAMEMLSRSFRKLP</sequence>
<dbReference type="PROSITE" id="PS00136">
    <property type="entry name" value="SUBTILASE_ASP"/>
    <property type="match status" value="1"/>
</dbReference>
<evidence type="ECO:0000256" key="3">
    <source>
        <dbReference type="ARBA" id="ARBA00022801"/>
    </source>
</evidence>
<dbReference type="InterPro" id="IPR023827">
    <property type="entry name" value="Peptidase_S8_Asp-AS"/>
</dbReference>